<dbReference type="OrthoDB" id="427518at2759"/>
<evidence type="ECO:0000259" key="8">
    <source>
        <dbReference type="Pfam" id="PF05057"/>
    </source>
</evidence>
<keyword evidence="7" id="KW-0472">Membrane</keyword>
<evidence type="ECO:0000256" key="3">
    <source>
        <dbReference type="ARBA" id="ARBA00004370"/>
    </source>
</evidence>
<keyword evidence="10" id="KW-1185">Reference proteome</keyword>
<evidence type="ECO:0000313" key="10">
    <source>
        <dbReference type="Proteomes" id="UP000800094"/>
    </source>
</evidence>
<dbReference type="InterPro" id="IPR052374">
    <property type="entry name" value="SERAC1"/>
</dbReference>
<keyword evidence="6" id="KW-0496">Mitochondrion</keyword>
<organism evidence="9 10">
    <name type="scientific">Trematosphaeria pertusa</name>
    <dbReference type="NCBI Taxonomy" id="390896"/>
    <lineage>
        <taxon>Eukaryota</taxon>
        <taxon>Fungi</taxon>
        <taxon>Dikarya</taxon>
        <taxon>Ascomycota</taxon>
        <taxon>Pezizomycotina</taxon>
        <taxon>Dothideomycetes</taxon>
        <taxon>Pleosporomycetidae</taxon>
        <taxon>Pleosporales</taxon>
        <taxon>Massarineae</taxon>
        <taxon>Trematosphaeriaceae</taxon>
        <taxon>Trematosphaeria</taxon>
    </lineage>
</organism>
<dbReference type="AlphaFoldDB" id="A0A6A6IIA2"/>
<accession>A0A6A6IIA2</accession>
<proteinExistence type="inferred from homology"/>
<evidence type="ECO:0000256" key="4">
    <source>
        <dbReference type="ARBA" id="ARBA00007920"/>
    </source>
</evidence>
<evidence type="ECO:0000256" key="5">
    <source>
        <dbReference type="ARBA" id="ARBA00022824"/>
    </source>
</evidence>
<keyword evidence="5" id="KW-0256">Endoplasmic reticulum</keyword>
<dbReference type="Gene3D" id="3.40.50.1820">
    <property type="entry name" value="alpha/beta hydrolase"/>
    <property type="match status" value="1"/>
</dbReference>
<dbReference type="GO" id="GO:0005739">
    <property type="term" value="C:mitochondrion"/>
    <property type="evidence" value="ECO:0007669"/>
    <property type="project" value="UniProtKB-SubCell"/>
</dbReference>
<comment type="subcellular location">
    <subcellularLocation>
        <location evidence="2">Endoplasmic reticulum</location>
    </subcellularLocation>
    <subcellularLocation>
        <location evidence="3">Membrane</location>
    </subcellularLocation>
    <subcellularLocation>
        <location evidence="1">Mitochondrion</location>
    </subcellularLocation>
</comment>
<comment type="similarity">
    <text evidence="4">Belongs to the putative lipase ROG1 family.</text>
</comment>
<reference evidence="9" key="1">
    <citation type="journal article" date="2020" name="Stud. Mycol.">
        <title>101 Dothideomycetes genomes: a test case for predicting lifestyles and emergence of pathogens.</title>
        <authorList>
            <person name="Haridas S."/>
            <person name="Albert R."/>
            <person name="Binder M."/>
            <person name="Bloem J."/>
            <person name="Labutti K."/>
            <person name="Salamov A."/>
            <person name="Andreopoulos B."/>
            <person name="Baker S."/>
            <person name="Barry K."/>
            <person name="Bills G."/>
            <person name="Bluhm B."/>
            <person name="Cannon C."/>
            <person name="Castanera R."/>
            <person name="Culley D."/>
            <person name="Daum C."/>
            <person name="Ezra D."/>
            <person name="Gonzalez J."/>
            <person name="Henrissat B."/>
            <person name="Kuo A."/>
            <person name="Liang C."/>
            <person name="Lipzen A."/>
            <person name="Lutzoni F."/>
            <person name="Magnuson J."/>
            <person name="Mondo S."/>
            <person name="Nolan M."/>
            <person name="Ohm R."/>
            <person name="Pangilinan J."/>
            <person name="Park H.-J."/>
            <person name="Ramirez L."/>
            <person name="Alfaro M."/>
            <person name="Sun H."/>
            <person name="Tritt A."/>
            <person name="Yoshinaga Y."/>
            <person name="Zwiers L.-H."/>
            <person name="Turgeon B."/>
            <person name="Goodwin S."/>
            <person name="Spatafora J."/>
            <person name="Crous P."/>
            <person name="Grigoriev I."/>
        </authorList>
    </citation>
    <scope>NUCLEOTIDE SEQUENCE</scope>
    <source>
        <strain evidence="9">CBS 122368</strain>
    </source>
</reference>
<evidence type="ECO:0000256" key="1">
    <source>
        <dbReference type="ARBA" id="ARBA00004173"/>
    </source>
</evidence>
<dbReference type="InterPro" id="IPR007751">
    <property type="entry name" value="DUF676_lipase-like"/>
</dbReference>
<dbReference type="Proteomes" id="UP000800094">
    <property type="component" value="Unassembled WGS sequence"/>
</dbReference>
<sequence length="191" mass="21423">MVGHLVGRREDTNTEDRKIVFVAHSLGGLVVERALQLSENSAEKHLRQIENSTVGIAFLGTPHAGSGFAPFAKSVGKALSFLGKRVNTDILEALKRDSQILLDVEDWFGHWRRRRAETNPVQITCFFEELELPAFGKVVEETQARIAGYSSYGIHANHMNMTKFSGTEDPGYRAVSRELRRWVRAASEQQV</sequence>
<dbReference type="InterPro" id="IPR029058">
    <property type="entry name" value="AB_hydrolase_fold"/>
</dbReference>
<feature type="domain" description="DUF676" evidence="8">
    <location>
        <begin position="13"/>
        <end position="97"/>
    </location>
</feature>
<protein>
    <recommendedName>
        <fullName evidence="8">DUF676 domain-containing protein</fullName>
    </recommendedName>
</protein>
<dbReference type="RefSeq" id="XP_033684304.1">
    <property type="nucleotide sequence ID" value="XM_033821983.1"/>
</dbReference>
<evidence type="ECO:0000313" key="9">
    <source>
        <dbReference type="EMBL" id="KAF2249300.1"/>
    </source>
</evidence>
<evidence type="ECO:0000256" key="6">
    <source>
        <dbReference type="ARBA" id="ARBA00023128"/>
    </source>
</evidence>
<dbReference type="GO" id="GO:0016020">
    <property type="term" value="C:membrane"/>
    <property type="evidence" value="ECO:0007669"/>
    <property type="project" value="UniProtKB-SubCell"/>
</dbReference>
<dbReference type="PANTHER" id="PTHR48182">
    <property type="entry name" value="PROTEIN SERAC1"/>
    <property type="match status" value="1"/>
</dbReference>
<dbReference type="Pfam" id="PF05057">
    <property type="entry name" value="DUF676"/>
    <property type="match status" value="1"/>
</dbReference>
<dbReference type="PANTHER" id="PTHR48182:SF2">
    <property type="entry name" value="PROTEIN SERAC1"/>
    <property type="match status" value="1"/>
</dbReference>
<gene>
    <name evidence="9" type="ORF">BU26DRAFT_316007</name>
</gene>
<dbReference type="SUPFAM" id="SSF53474">
    <property type="entry name" value="alpha/beta-Hydrolases"/>
    <property type="match status" value="1"/>
</dbReference>
<evidence type="ECO:0000256" key="7">
    <source>
        <dbReference type="ARBA" id="ARBA00023136"/>
    </source>
</evidence>
<evidence type="ECO:0000256" key="2">
    <source>
        <dbReference type="ARBA" id="ARBA00004240"/>
    </source>
</evidence>
<dbReference type="EMBL" id="ML987195">
    <property type="protein sequence ID" value="KAF2249300.1"/>
    <property type="molecule type" value="Genomic_DNA"/>
</dbReference>
<dbReference type="GeneID" id="54575313"/>
<name>A0A6A6IIA2_9PLEO</name>
<dbReference type="GO" id="GO:0005783">
    <property type="term" value="C:endoplasmic reticulum"/>
    <property type="evidence" value="ECO:0007669"/>
    <property type="project" value="UniProtKB-SubCell"/>
</dbReference>